<proteinExistence type="predicted"/>
<dbReference type="EMBL" id="JAKLMC020000001">
    <property type="protein sequence ID" value="KAK5958737.1"/>
    <property type="molecule type" value="Genomic_DNA"/>
</dbReference>
<keyword evidence="3" id="KW-1185">Reference proteome</keyword>
<feature type="region of interest" description="Disordered" evidence="1">
    <location>
        <begin position="1"/>
        <end position="25"/>
    </location>
</feature>
<gene>
    <name evidence="2" type="ORF">OHC33_000580</name>
</gene>
<evidence type="ECO:0000256" key="1">
    <source>
        <dbReference type="SAM" id="MobiDB-lite"/>
    </source>
</evidence>
<name>A0AAN8ETW8_9EURO</name>
<accession>A0AAN8ETW8</accession>
<evidence type="ECO:0000313" key="3">
    <source>
        <dbReference type="Proteomes" id="UP001316803"/>
    </source>
</evidence>
<comment type="caution">
    <text evidence="2">The sequence shown here is derived from an EMBL/GenBank/DDBJ whole genome shotgun (WGS) entry which is preliminary data.</text>
</comment>
<reference evidence="2 3" key="1">
    <citation type="submission" date="2022-12" db="EMBL/GenBank/DDBJ databases">
        <title>Genomic features and morphological characterization of a novel Knufia sp. strain isolated from spacecraft assembly facility.</title>
        <authorList>
            <person name="Teixeira M."/>
            <person name="Chander A.M."/>
            <person name="Stajich J.E."/>
            <person name="Venkateswaran K."/>
        </authorList>
    </citation>
    <scope>NUCLEOTIDE SEQUENCE [LARGE SCALE GENOMIC DNA]</scope>
    <source>
        <strain evidence="2 3">FJI-L2-BK-P2</strain>
    </source>
</reference>
<dbReference type="Proteomes" id="UP001316803">
    <property type="component" value="Unassembled WGS sequence"/>
</dbReference>
<protein>
    <submittedName>
        <fullName evidence="2">Uncharacterized protein</fullName>
    </submittedName>
</protein>
<feature type="compositionally biased region" description="Polar residues" evidence="1">
    <location>
        <begin position="1"/>
        <end position="11"/>
    </location>
</feature>
<dbReference type="AlphaFoldDB" id="A0AAN8ETW8"/>
<sequence>MADPSTSSGEQAMTDYLAAREATKPRQEELNAQHIERVAAAKDLFDVAAVLPISNLTEHIRKCFPPIFEDMQIDINHSRSAAALLQYPDIPRDVKKEIAKSVLRSRSESKTMAEAEQQLIRRFTEGRHKELESLGRSLLSKSVLSWRLCRRYQRNMHLLQATSR</sequence>
<organism evidence="2 3">
    <name type="scientific">Knufia fluminis</name>
    <dbReference type="NCBI Taxonomy" id="191047"/>
    <lineage>
        <taxon>Eukaryota</taxon>
        <taxon>Fungi</taxon>
        <taxon>Dikarya</taxon>
        <taxon>Ascomycota</taxon>
        <taxon>Pezizomycotina</taxon>
        <taxon>Eurotiomycetes</taxon>
        <taxon>Chaetothyriomycetidae</taxon>
        <taxon>Chaetothyriales</taxon>
        <taxon>Trichomeriaceae</taxon>
        <taxon>Knufia</taxon>
    </lineage>
</organism>
<evidence type="ECO:0000313" key="2">
    <source>
        <dbReference type="EMBL" id="KAK5958737.1"/>
    </source>
</evidence>